<dbReference type="SMART" id="SM00248">
    <property type="entry name" value="ANK"/>
    <property type="match status" value="11"/>
</dbReference>
<evidence type="ECO:0000313" key="3">
    <source>
        <dbReference type="EMBL" id="EAY17982.1"/>
    </source>
</evidence>
<dbReference type="RefSeq" id="XP_001578968.1">
    <property type="nucleotide sequence ID" value="XM_001578918.1"/>
</dbReference>
<dbReference type="VEuPathDB" id="TrichDB:TVAGG3_0837860"/>
<feature type="repeat" description="ANK" evidence="1">
    <location>
        <begin position="365"/>
        <end position="397"/>
    </location>
</feature>
<dbReference type="STRING" id="5722.A2DNH9"/>
<dbReference type="InParanoid" id="A2DNH9"/>
<protein>
    <submittedName>
        <fullName evidence="3">Ankyrin repeat protein, putative</fullName>
    </submittedName>
</protein>
<organism evidence="3 4">
    <name type="scientific">Trichomonas vaginalis (strain ATCC PRA-98 / G3)</name>
    <dbReference type="NCBI Taxonomy" id="412133"/>
    <lineage>
        <taxon>Eukaryota</taxon>
        <taxon>Metamonada</taxon>
        <taxon>Parabasalia</taxon>
        <taxon>Trichomonadida</taxon>
        <taxon>Trichomonadidae</taxon>
        <taxon>Trichomonas</taxon>
    </lineage>
</organism>
<dbReference type="AlphaFoldDB" id="A2DNH9"/>
<dbReference type="OrthoDB" id="19174at2759"/>
<dbReference type="PANTHER" id="PTHR24182:SF13">
    <property type="entry name" value="LD18443P"/>
    <property type="match status" value="1"/>
</dbReference>
<dbReference type="InterPro" id="IPR020683">
    <property type="entry name" value="DUF3447"/>
</dbReference>
<dbReference type="InterPro" id="IPR002110">
    <property type="entry name" value="Ankyrin_rpt"/>
</dbReference>
<dbReference type="Pfam" id="PF00023">
    <property type="entry name" value="Ank"/>
    <property type="match status" value="1"/>
</dbReference>
<dbReference type="eggNOG" id="KOG4177">
    <property type="taxonomic scope" value="Eukaryota"/>
</dbReference>
<dbReference type="Pfam" id="PF13637">
    <property type="entry name" value="Ank_4"/>
    <property type="match status" value="1"/>
</dbReference>
<reference evidence="3" key="1">
    <citation type="submission" date="2006-10" db="EMBL/GenBank/DDBJ databases">
        <authorList>
            <person name="Amadeo P."/>
            <person name="Zhao Q."/>
            <person name="Wortman J."/>
            <person name="Fraser-Liggett C."/>
            <person name="Carlton J."/>
        </authorList>
    </citation>
    <scope>NUCLEOTIDE SEQUENCE</scope>
    <source>
        <strain evidence="3">G3</strain>
    </source>
</reference>
<keyword evidence="4" id="KW-1185">Reference proteome</keyword>
<proteinExistence type="predicted"/>
<sequence>MIKTEMIDSTKYLPKDIMRDILGVIPYNYRYAKSFLFLAKLISDDYHVSEISNIPFISNYLFNKEYKIKLDKSQYFKDNISDNLNILTENTIYRAIIHNDLEVFITFTEREGFDKDQQLKSSFYPNFNGKYSLLELCCYHGAVDCFKLLISKFSSEITYQCLEFSFLGGNPDKMSECLKYYKPNWYCMKYAIISHNIDFVTFLMNEYNIQIDLCACADYNNLDSFLAYFDQTNDVNNCFFYSTKFNIPSLCEYFLSLGVDINTKVRYNEIALHYAAENNRNEIAEFLISHGANINDRDANQKTPLYVAVLYNSKETAELLLSHGANINEKDNIGQTALHVTANYNIKLTELLISYGANINEKDRSGKTALYVAADFNRIEIAEFLLSHGADVNIKDEDGQTALHVAASKSDKMTELLISYGANINEKDKSGRTALHIAAENNRIEIAEFLLSHDANINDQDEAGQTCLHHAACNDSKETAELLLTHGVNINEKDKFGKTALFVAAENASREIFLLLIAHSPKINKKDECRKKHCSHCSI</sequence>
<feature type="domain" description="DUF3447" evidence="2">
    <location>
        <begin position="153"/>
        <end position="228"/>
    </location>
</feature>
<evidence type="ECO:0000313" key="4">
    <source>
        <dbReference type="Proteomes" id="UP000001542"/>
    </source>
</evidence>
<feature type="repeat" description="ANK" evidence="1">
    <location>
        <begin position="496"/>
        <end position="528"/>
    </location>
</feature>
<dbReference type="SMR" id="A2DNH9"/>
<dbReference type="KEGG" id="tva:5463475"/>
<dbReference type="Pfam" id="PF11929">
    <property type="entry name" value="DUF3447"/>
    <property type="match status" value="1"/>
</dbReference>
<dbReference type="SUPFAM" id="SSF48403">
    <property type="entry name" value="Ankyrin repeat"/>
    <property type="match status" value="1"/>
</dbReference>
<dbReference type="PROSITE" id="PS50088">
    <property type="entry name" value="ANK_REPEAT"/>
    <property type="match status" value="7"/>
</dbReference>
<dbReference type="InterPro" id="IPR036770">
    <property type="entry name" value="Ankyrin_rpt-contain_sf"/>
</dbReference>
<feature type="repeat" description="ANK" evidence="1">
    <location>
        <begin position="463"/>
        <end position="495"/>
    </location>
</feature>
<dbReference type="Pfam" id="PF12796">
    <property type="entry name" value="Ank_2"/>
    <property type="match status" value="2"/>
</dbReference>
<evidence type="ECO:0000259" key="2">
    <source>
        <dbReference type="Pfam" id="PF11929"/>
    </source>
</evidence>
<dbReference type="SUPFAM" id="SSF140860">
    <property type="entry name" value="Pseudo ankyrin repeat-like"/>
    <property type="match status" value="1"/>
</dbReference>
<dbReference type="PANTHER" id="PTHR24182">
    <property type="entry name" value="ANKYRIN REPEAT AND SOCS BOX CONTAINING 4"/>
    <property type="match status" value="1"/>
</dbReference>
<accession>A2DNH9</accession>
<name>A2DNH9_TRIV3</name>
<feature type="repeat" description="ANK" evidence="1">
    <location>
        <begin position="300"/>
        <end position="332"/>
    </location>
</feature>
<dbReference type="PRINTS" id="PR01415">
    <property type="entry name" value="ANKYRIN"/>
</dbReference>
<feature type="repeat" description="ANK" evidence="1">
    <location>
        <begin position="267"/>
        <end position="299"/>
    </location>
</feature>
<feature type="repeat" description="ANK" evidence="1">
    <location>
        <begin position="398"/>
        <end position="429"/>
    </location>
</feature>
<reference evidence="3" key="2">
    <citation type="journal article" date="2007" name="Science">
        <title>Draft genome sequence of the sexually transmitted pathogen Trichomonas vaginalis.</title>
        <authorList>
            <person name="Carlton J.M."/>
            <person name="Hirt R.P."/>
            <person name="Silva J.C."/>
            <person name="Delcher A.L."/>
            <person name="Schatz M."/>
            <person name="Zhao Q."/>
            <person name="Wortman J.R."/>
            <person name="Bidwell S.L."/>
            <person name="Alsmark U.C.M."/>
            <person name="Besteiro S."/>
            <person name="Sicheritz-Ponten T."/>
            <person name="Noel C.J."/>
            <person name="Dacks J.B."/>
            <person name="Foster P.G."/>
            <person name="Simillion C."/>
            <person name="Van de Peer Y."/>
            <person name="Miranda-Saavedra D."/>
            <person name="Barton G.J."/>
            <person name="Westrop G.D."/>
            <person name="Mueller S."/>
            <person name="Dessi D."/>
            <person name="Fiori P.L."/>
            <person name="Ren Q."/>
            <person name="Paulsen I."/>
            <person name="Zhang H."/>
            <person name="Bastida-Corcuera F.D."/>
            <person name="Simoes-Barbosa A."/>
            <person name="Brown M.T."/>
            <person name="Hayes R.D."/>
            <person name="Mukherjee M."/>
            <person name="Okumura C.Y."/>
            <person name="Schneider R."/>
            <person name="Smith A.J."/>
            <person name="Vanacova S."/>
            <person name="Villalvazo M."/>
            <person name="Haas B.J."/>
            <person name="Pertea M."/>
            <person name="Feldblyum T.V."/>
            <person name="Utterback T.R."/>
            <person name="Shu C.L."/>
            <person name="Osoegawa K."/>
            <person name="de Jong P.J."/>
            <person name="Hrdy I."/>
            <person name="Horvathova L."/>
            <person name="Zubacova Z."/>
            <person name="Dolezal P."/>
            <person name="Malik S.B."/>
            <person name="Logsdon J.M. Jr."/>
            <person name="Henze K."/>
            <person name="Gupta A."/>
            <person name="Wang C.C."/>
            <person name="Dunne R.L."/>
            <person name="Upcroft J.A."/>
            <person name="Upcroft P."/>
            <person name="White O."/>
            <person name="Salzberg S.L."/>
            <person name="Tang P."/>
            <person name="Chiu C.-H."/>
            <person name="Lee Y.-S."/>
            <person name="Embley T.M."/>
            <person name="Coombs G.H."/>
            <person name="Mottram J.C."/>
            <person name="Tachezy J."/>
            <person name="Fraser-Liggett C.M."/>
            <person name="Johnson P.J."/>
        </authorList>
    </citation>
    <scope>NUCLEOTIDE SEQUENCE [LARGE SCALE GENOMIC DNA]</scope>
    <source>
        <strain evidence="3">G3</strain>
    </source>
</reference>
<keyword evidence="1" id="KW-0040">ANK repeat</keyword>
<gene>
    <name evidence="3" type="ORF">TVAG_113260</name>
</gene>
<dbReference type="Gene3D" id="1.25.40.20">
    <property type="entry name" value="Ankyrin repeat-containing domain"/>
    <property type="match status" value="3"/>
</dbReference>
<evidence type="ECO:0000256" key="1">
    <source>
        <dbReference type="PROSITE-ProRule" id="PRU00023"/>
    </source>
</evidence>
<dbReference type="Proteomes" id="UP000001542">
    <property type="component" value="Unassembled WGS sequence"/>
</dbReference>
<dbReference type="VEuPathDB" id="TrichDB:TVAG_113260"/>
<dbReference type="EMBL" id="DS113223">
    <property type="protein sequence ID" value="EAY17982.1"/>
    <property type="molecule type" value="Genomic_DNA"/>
</dbReference>
<dbReference type="PROSITE" id="PS50297">
    <property type="entry name" value="ANK_REP_REGION"/>
    <property type="match status" value="6"/>
</dbReference>
<feature type="repeat" description="ANK" evidence="1">
    <location>
        <begin position="430"/>
        <end position="462"/>
    </location>
</feature>